<reference evidence="1 2" key="1">
    <citation type="submission" date="2018-07" db="EMBL/GenBank/DDBJ databases">
        <title>Genomic Encyclopedia of Type Strains, Phase IV (KMG-IV): sequencing the most valuable type-strain genomes for metagenomic binning, comparative biology and taxonomic classification.</title>
        <authorList>
            <person name="Goeker M."/>
        </authorList>
    </citation>
    <scope>NUCLEOTIDE SEQUENCE [LARGE SCALE GENOMIC DNA]</scope>
    <source>
        <strain evidence="1 2">DSM 44290</strain>
    </source>
</reference>
<dbReference type="RefSeq" id="WP_067995386.1">
    <property type="nucleotide sequence ID" value="NZ_QQBC01000006.1"/>
</dbReference>
<gene>
    <name evidence="1" type="ORF">DFR76_106388</name>
</gene>
<dbReference type="EMBL" id="QQBC01000006">
    <property type="protein sequence ID" value="RDI65516.1"/>
    <property type="molecule type" value="Genomic_DNA"/>
</dbReference>
<proteinExistence type="predicted"/>
<name>A0A370I455_9NOCA</name>
<evidence type="ECO:0000313" key="1">
    <source>
        <dbReference type="EMBL" id="RDI65516.1"/>
    </source>
</evidence>
<accession>A0A370I455</accession>
<dbReference type="Proteomes" id="UP000254869">
    <property type="component" value="Unassembled WGS sequence"/>
</dbReference>
<sequence length="423" mass="45669">MSDPITRAQIVLLARTLHVPPERLTHLERLGAQQVHEIQQRMAAMLFDQHAETFGRISKLVPIIPLSISVPLVQRLVPPLVAGRAAGAVGVDHPKKAAEVVALLDPAYAADCAPFLDPRTVGTLADVAPPEPVVRIVNEILRRGDYITAGPFLAYATPALIEAVEQGVQDDAGLMFSAAYAFSAEALSAIVRQLLGGAGQRILRIIDTVLAGTPELQTASLTVFARCEPDIIATVGDILFTVGSDQALGTLIDTAIRAGAVPELFAVAGHLGPEALTRLAANPIVSHEPSMRALIAALDGDSRPTSWRGLFTLLGALEPETRRWFARLLAGLSPTTLADLPACATEADLWQPMLEFLAGADAEVQSHIGAVWATLRRERRAGLHWHLAEYRDDARLSVLVDAIPWESMEEVFFKRRQLGRRRG</sequence>
<comment type="caution">
    <text evidence="1">The sequence shown here is derived from an EMBL/GenBank/DDBJ whole genome shotgun (WGS) entry which is preliminary data.</text>
</comment>
<evidence type="ECO:0000313" key="2">
    <source>
        <dbReference type="Proteomes" id="UP000254869"/>
    </source>
</evidence>
<dbReference type="AlphaFoldDB" id="A0A370I455"/>
<organism evidence="1 2">
    <name type="scientific">Nocardia pseudobrasiliensis</name>
    <dbReference type="NCBI Taxonomy" id="45979"/>
    <lineage>
        <taxon>Bacteria</taxon>
        <taxon>Bacillati</taxon>
        <taxon>Actinomycetota</taxon>
        <taxon>Actinomycetes</taxon>
        <taxon>Mycobacteriales</taxon>
        <taxon>Nocardiaceae</taxon>
        <taxon>Nocardia</taxon>
    </lineage>
</organism>
<keyword evidence="2" id="KW-1185">Reference proteome</keyword>
<protein>
    <submittedName>
        <fullName evidence="1">Uncharacterized protein</fullName>
    </submittedName>
</protein>
<dbReference type="STRING" id="1210086.GCA_001613105_02053"/>